<dbReference type="GO" id="GO:0003677">
    <property type="term" value="F:DNA binding"/>
    <property type="evidence" value="ECO:0007669"/>
    <property type="project" value="UniProtKB-UniRule"/>
</dbReference>
<name>A0A0C5L0H3_9PAPI</name>
<proteinExistence type="inferred from homology"/>
<evidence type="ECO:0000256" key="16">
    <source>
        <dbReference type="HAMAP-Rule" id="MF_04006"/>
    </source>
</evidence>
<comment type="subcellular location">
    <subcellularLocation>
        <location evidence="16 17">Host cytoplasm</location>
    </subcellularLocation>
    <subcellularLocation>
        <location evidence="16 17">Host nucleus</location>
    </subcellularLocation>
</comment>
<dbReference type="Gene3D" id="3.30.240.40">
    <property type="entry name" value="E6 early regulatory protein"/>
    <property type="match status" value="2"/>
</dbReference>
<dbReference type="GO" id="GO:0052170">
    <property type="term" value="P:symbiont-mediated suppression of host innate immune response"/>
    <property type="evidence" value="ECO:0007669"/>
    <property type="project" value="UniProtKB-KW"/>
</dbReference>
<keyword evidence="10 16" id="KW-0238">DNA-binding</keyword>
<evidence type="ECO:0000313" key="19">
    <source>
        <dbReference type="Proteomes" id="UP000171215"/>
    </source>
</evidence>
<keyword evidence="8 16" id="KW-0862">Zinc</keyword>
<keyword evidence="4 16" id="KW-0945">Host-virus interaction</keyword>
<dbReference type="Proteomes" id="UP000171215">
    <property type="component" value="Segment"/>
</dbReference>
<protein>
    <recommendedName>
        <fullName evidence="16 17">Protein E6</fullName>
    </recommendedName>
</protein>
<accession>A0A0C5L0H3</accession>
<keyword evidence="5 16" id="KW-1090">Inhibition of host innate immune response by virus</keyword>
<keyword evidence="15 16" id="KW-1119">Modulation of host cell apoptosis by virus</keyword>
<evidence type="ECO:0000256" key="4">
    <source>
        <dbReference type="ARBA" id="ARBA00022581"/>
    </source>
</evidence>
<evidence type="ECO:0000256" key="14">
    <source>
        <dbReference type="ARBA" id="ARBA00023280"/>
    </source>
</evidence>
<dbReference type="InterPro" id="IPR038575">
    <property type="entry name" value="E6_sf"/>
</dbReference>
<evidence type="ECO:0000256" key="1">
    <source>
        <dbReference type="ARBA" id="ARBA00006346"/>
    </source>
</evidence>
<comment type="function">
    <text evidence="16">Plays a major role in the induction and maintenance of cellular transformation. E6 associates with host UBE3A/E6-AP ubiquitin-protein ligase and modulates its activity. Protects host keratinocytes from apoptosis by mediating the degradation of host BAK1. May also inhibit host immune response.</text>
</comment>
<evidence type="ECO:0000256" key="12">
    <source>
        <dbReference type="ARBA" id="ARBA00023163"/>
    </source>
</evidence>
<dbReference type="GO" id="GO:0006351">
    <property type="term" value="P:DNA-templated transcription"/>
    <property type="evidence" value="ECO:0007669"/>
    <property type="project" value="UniProtKB-UniRule"/>
</dbReference>
<dbReference type="InterPro" id="IPR001334">
    <property type="entry name" value="E6"/>
</dbReference>
<evidence type="ECO:0000256" key="11">
    <source>
        <dbReference type="ARBA" id="ARBA00023159"/>
    </source>
</evidence>
<reference evidence="18 19" key="1">
    <citation type="submission" date="2014-11" db="EMBL/GenBank/DDBJ databases">
        <title>Complete genome sequence of Canine papillomavirus type 16.</title>
        <authorList>
            <person name="Luff J."/>
            <person name="Mader M."/>
            <person name="Rowland P."/>
            <person name="Orr C."/>
            <person name="Yuan H."/>
        </authorList>
    </citation>
    <scope>NUCLEOTIDE SEQUENCE [LARGE SCALE GENOMIC DNA]</scope>
    <source>
        <strain evidence="18">Chana</strain>
    </source>
</reference>
<evidence type="ECO:0000256" key="15">
    <source>
        <dbReference type="ARBA" id="ARBA00023323"/>
    </source>
</evidence>
<keyword evidence="13 16" id="KW-1035">Host cytoplasm</keyword>
<evidence type="ECO:0000256" key="10">
    <source>
        <dbReference type="ARBA" id="ARBA00023125"/>
    </source>
</evidence>
<evidence type="ECO:0000256" key="5">
    <source>
        <dbReference type="ARBA" id="ARBA00022632"/>
    </source>
</evidence>
<feature type="zinc finger region" evidence="16">
    <location>
        <begin position="25"/>
        <end position="61"/>
    </location>
</feature>
<evidence type="ECO:0000256" key="3">
    <source>
        <dbReference type="ARBA" id="ARBA00022562"/>
    </source>
</evidence>
<keyword evidence="14 16" id="KW-0899">Viral immunoevasion</keyword>
<keyword evidence="3 16" id="KW-1048">Host nucleus</keyword>
<comment type="subunit">
    <text evidence="16">Forms homodimers. Interacts with ubiquitin-protein ligase UBE3A/E6-AP; this interaction stimulates UBE3A ubiquitin activity. Interacts with host BAK1.</text>
</comment>
<sequence length="151" mass="17207">MARPWSVAGLCSQWGATLNDIPLPCVFCGELIDFDDKVAFDFKGLQITWKNRKPHACCTRCARVVCRAEVSEFTEEEVSAWNFYNRVGAGIIYVPVRCTVCLAVVTNTQKLAALQNRQNFKKVRGRWRTECSNCAGSEDDWERRYFKGHSS</sequence>
<organism evidence="18 19">
    <name type="scientific">Canis familiaris papillomavirus 16</name>
    <dbReference type="NCBI Taxonomy" id="1619253"/>
    <lineage>
        <taxon>Viruses</taxon>
        <taxon>Monodnaviria</taxon>
        <taxon>Shotokuvirae</taxon>
        <taxon>Cossaviricota</taxon>
        <taxon>Papovaviricetes</taxon>
        <taxon>Zurhausenvirales</taxon>
        <taxon>Papillomaviridae</taxon>
        <taxon>Firstpapillomavirinae</taxon>
        <taxon>Chipapillomavirus</taxon>
        <taxon>Chipapillomavirus 2</taxon>
    </lineage>
</organism>
<dbReference type="HAMAP" id="MF_04006">
    <property type="entry name" value="HPV_E6"/>
    <property type="match status" value="1"/>
</dbReference>
<keyword evidence="12 16" id="KW-0804">Transcription</keyword>
<keyword evidence="7 16" id="KW-0863">Zinc-finger</keyword>
<dbReference type="GeneID" id="23698198"/>
<dbReference type="GO" id="GO:0042025">
    <property type="term" value="C:host cell nucleus"/>
    <property type="evidence" value="ECO:0007669"/>
    <property type="project" value="UniProtKB-SubCell"/>
</dbReference>
<evidence type="ECO:0000256" key="9">
    <source>
        <dbReference type="ARBA" id="ARBA00023015"/>
    </source>
</evidence>
<evidence type="ECO:0000256" key="7">
    <source>
        <dbReference type="ARBA" id="ARBA00022771"/>
    </source>
</evidence>
<dbReference type="SUPFAM" id="SSF161229">
    <property type="entry name" value="E6 C-terminal domain-like"/>
    <property type="match status" value="2"/>
</dbReference>
<evidence type="ECO:0000256" key="2">
    <source>
        <dbReference type="ARBA" id="ARBA00022518"/>
    </source>
</evidence>
<dbReference type="OrthoDB" id="27353at10239"/>
<evidence type="ECO:0000256" key="8">
    <source>
        <dbReference type="ARBA" id="ARBA00022833"/>
    </source>
</evidence>
<comment type="similarity">
    <text evidence="1 16 17">Belongs to the papillomaviridae E6 protein family.</text>
</comment>
<evidence type="ECO:0000256" key="13">
    <source>
        <dbReference type="ARBA" id="ARBA00023200"/>
    </source>
</evidence>
<dbReference type="GO" id="GO:0052150">
    <property type="term" value="P:symbiont-mediated perturbation of host apoptosis"/>
    <property type="evidence" value="ECO:0007669"/>
    <property type="project" value="UniProtKB-KW"/>
</dbReference>
<keyword evidence="6 16" id="KW-0479">Metal-binding</keyword>
<gene>
    <name evidence="16 18" type="primary">E6</name>
</gene>
<keyword evidence="9 16" id="KW-0805">Transcription regulation</keyword>
<dbReference type="GO" id="GO:0039648">
    <property type="term" value="P:symbiont-mediated perturbation of host ubiquitin-like protein modification"/>
    <property type="evidence" value="ECO:0007669"/>
    <property type="project" value="UniProtKB-UniRule"/>
</dbReference>
<dbReference type="GO" id="GO:0030430">
    <property type="term" value="C:host cell cytoplasm"/>
    <property type="evidence" value="ECO:0007669"/>
    <property type="project" value="UniProtKB-SubCell"/>
</dbReference>
<feature type="zinc finger region" evidence="16">
    <location>
        <begin position="98"/>
        <end position="134"/>
    </location>
</feature>
<dbReference type="GO" id="GO:0039502">
    <property type="term" value="P:symbiont-mediated suppression of host type I interferon-mediated signaling pathway"/>
    <property type="evidence" value="ECO:0007669"/>
    <property type="project" value="UniProtKB-UniRule"/>
</dbReference>
<dbReference type="GO" id="GO:0008270">
    <property type="term" value="F:zinc ion binding"/>
    <property type="evidence" value="ECO:0007669"/>
    <property type="project" value="UniProtKB-KW"/>
</dbReference>
<dbReference type="KEGG" id="vg:23698198"/>
<dbReference type="Pfam" id="PF00518">
    <property type="entry name" value="E6"/>
    <property type="match status" value="1"/>
</dbReference>
<dbReference type="EMBL" id="KP099966">
    <property type="protein sequence ID" value="AJP70541.1"/>
    <property type="molecule type" value="Genomic_DNA"/>
</dbReference>
<evidence type="ECO:0000256" key="6">
    <source>
        <dbReference type="ARBA" id="ARBA00022723"/>
    </source>
</evidence>
<keyword evidence="2 16" id="KW-0244">Early protein</keyword>
<dbReference type="RefSeq" id="YP_009126906.1">
    <property type="nucleotide sequence ID" value="NC_026640.1"/>
</dbReference>
<evidence type="ECO:0000313" key="18">
    <source>
        <dbReference type="EMBL" id="AJP70541.1"/>
    </source>
</evidence>
<evidence type="ECO:0000256" key="17">
    <source>
        <dbReference type="RuleBase" id="RU363123"/>
    </source>
</evidence>
<dbReference type="GO" id="GO:0006355">
    <property type="term" value="P:regulation of DNA-templated transcription"/>
    <property type="evidence" value="ECO:0007669"/>
    <property type="project" value="UniProtKB-UniRule"/>
</dbReference>
<keyword evidence="11 16" id="KW-0010">Activator</keyword>
<comment type="caution">
    <text evidence="16">Lacks conserved residue(s) required for the propagation of feature annotation.</text>
</comment>